<dbReference type="SUPFAM" id="SSF51735">
    <property type="entry name" value="NAD(P)-binding Rossmann-fold domains"/>
    <property type="match status" value="1"/>
</dbReference>
<proteinExistence type="predicted"/>
<evidence type="ECO:0000259" key="1">
    <source>
        <dbReference type="Pfam" id="PF01370"/>
    </source>
</evidence>
<evidence type="ECO:0000313" key="3">
    <source>
        <dbReference type="Proteomes" id="UP000192652"/>
    </source>
</evidence>
<gene>
    <name evidence="2" type="ORF">BTR14_00255</name>
</gene>
<dbReference type="InterPro" id="IPR036291">
    <property type="entry name" value="NAD(P)-bd_dom_sf"/>
</dbReference>
<dbReference type="Gene3D" id="3.40.50.720">
    <property type="entry name" value="NAD(P)-binding Rossmann-like Domain"/>
    <property type="match status" value="1"/>
</dbReference>
<dbReference type="Pfam" id="PF01370">
    <property type="entry name" value="Epimerase"/>
    <property type="match status" value="1"/>
</dbReference>
<dbReference type="EMBL" id="MSPX01000001">
    <property type="protein sequence ID" value="OQP87960.1"/>
    <property type="molecule type" value="Genomic_DNA"/>
</dbReference>
<dbReference type="PANTHER" id="PTHR48079">
    <property type="entry name" value="PROTEIN YEEZ"/>
    <property type="match status" value="1"/>
</dbReference>
<accession>A0ABX3PIG4</accession>
<dbReference type="PANTHER" id="PTHR48079:SF6">
    <property type="entry name" value="NAD(P)-BINDING DOMAIN-CONTAINING PROTEIN-RELATED"/>
    <property type="match status" value="1"/>
</dbReference>
<protein>
    <submittedName>
        <fullName evidence="2">Epimerase</fullName>
    </submittedName>
</protein>
<sequence>MSRNAPEARPIVVVTGIGGFLGRHVAKSLLDAGYPVRGSLRDPRRGAEIAAALGAAGSETRNLTFFTADLEQDRGWAEGLSGAAAVLHVASPFPARSPDDSASLVATAREGTRRVLLAAKAAGIDRIVLTSSIAATNYGSGQAPFTERDWTDPDGPLTTPYYRSKTLAERLAWDLAERHDLALTTVNPAMILGPMLGGAPGTSLMVIQKLLSGRYPALPKFAVSVVDVRDVAEMHRLALEREAAIGERFLAAGPVMSLADIAALLRRSLPDRAGRVPRLVLPNWLARLAAPFDANLRLIAGELGRDARVSSEKAEHLLGWRSRPPQEAVLAAAQSLIAAGKA</sequence>
<dbReference type="InterPro" id="IPR001509">
    <property type="entry name" value="Epimerase_deHydtase"/>
</dbReference>
<feature type="domain" description="NAD-dependent epimerase/dehydratase" evidence="1">
    <location>
        <begin position="12"/>
        <end position="246"/>
    </location>
</feature>
<name>A0ABX3PIG4_9HYPH</name>
<evidence type="ECO:0000313" key="2">
    <source>
        <dbReference type="EMBL" id="OQP87960.1"/>
    </source>
</evidence>
<dbReference type="InterPro" id="IPR051783">
    <property type="entry name" value="NAD(P)-dependent_oxidoreduct"/>
</dbReference>
<organism evidence="2 3">
    <name type="scientific">Xaviernesmea rhizosphaerae</name>
    <dbReference type="NCBI Taxonomy" id="1672749"/>
    <lineage>
        <taxon>Bacteria</taxon>
        <taxon>Pseudomonadati</taxon>
        <taxon>Pseudomonadota</taxon>
        <taxon>Alphaproteobacteria</taxon>
        <taxon>Hyphomicrobiales</taxon>
        <taxon>Rhizobiaceae</taxon>
        <taxon>Rhizobium/Agrobacterium group</taxon>
        <taxon>Xaviernesmea</taxon>
    </lineage>
</organism>
<dbReference type="Proteomes" id="UP000192652">
    <property type="component" value="Unassembled WGS sequence"/>
</dbReference>
<comment type="caution">
    <text evidence="2">The sequence shown here is derived from an EMBL/GenBank/DDBJ whole genome shotgun (WGS) entry which is preliminary data.</text>
</comment>
<reference evidence="2 3" key="1">
    <citation type="journal article" date="2017" name="Antonie Van Leeuwenhoek">
        <title>Rhizobium rhizosphaerae sp. nov., a novel species isolated from rice rhizosphere.</title>
        <authorList>
            <person name="Zhao J.J."/>
            <person name="Zhang J."/>
            <person name="Zhang R.J."/>
            <person name="Zhang C.W."/>
            <person name="Yin H.Q."/>
            <person name="Zhang X.X."/>
        </authorList>
    </citation>
    <scope>NUCLEOTIDE SEQUENCE [LARGE SCALE GENOMIC DNA]</scope>
    <source>
        <strain evidence="2 3">RD15</strain>
    </source>
</reference>
<dbReference type="RefSeq" id="WP_139790363.1">
    <property type="nucleotide sequence ID" value="NZ_MSPX01000001.1"/>
</dbReference>
<keyword evidence="3" id="KW-1185">Reference proteome</keyword>